<sequence length="110" mass="12601">MKLHKPEQQEDSASAILRAIGELNKKMDNQTELLKSIEKCIENNTSAIEVNKKATLELQSTVDLLKNENAAIKASCEDHSRYKRRWILRVIELPEKDDENIRESIIGILT</sequence>
<dbReference type="EMBL" id="JAHRIP010042732">
    <property type="protein sequence ID" value="MEQ2297475.1"/>
    <property type="molecule type" value="Genomic_DNA"/>
</dbReference>
<name>A0ABV0YUE7_9TELE</name>
<comment type="caution">
    <text evidence="1">The sequence shown here is derived from an EMBL/GenBank/DDBJ whole genome shotgun (WGS) entry which is preliminary data.</text>
</comment>
<keyword evidence="2" id="KW-1185">Reference proteome</keyword>
<gene>
    <name evidence="1" type="ORF">AMECASPLE_035053</name>
</gene>
<reference evidence="1 2" key="1">
    <citation type="submission" date="2021-06" db="EMBL/GenBank/DDBJ databases">
        <authorList>
            <person name="Palmer J.M."/>
        </authorList>
    </citation>
    <scope>NUCLEOTIDE SEQUENCE [LARGE SCALE GENOMIC DNA]</scope>
    <source>
        <strain evidence="1 2">AS_MEX2019</strain>
        <tissue evidence="1">Muscle</tissue>
    </source>
</reference>
<evidence type="ECO:0000313" key="1">
    <source>
        <dbReference type="EMBL" id="MEQ2297475.1"/>
    </source>
</evidence>
<proteinExistence type="predicted"/>
<organism evidence="1 2">
    <name type="scientific">Ameca splendens</name>
    <dbReference type="NCBI Taxonomy" id="208324"/>
    <lineage>
        <taxon>Eukaryota</taxon>
        <taxon>Metazoa</taxon>
        <taxon>Chordata</taxon>
        <taxon>Craniata</taxon>
        <taxon>Vertebrata</taxon>
        <taxon>Euteleostomi</taxon>
        <taxon>Actinopterygii</taxon>
        <taxon>Neopterygii</taxon>
        <taxon>Teleostei</taxon>
        <taxon>Neoteleostei</taxon>
        <taxon>Acanthomorphata</taxon>
        <taxon>Ovalentaria</taxon>
        <taxon>Atherinomorphae</taxon>
        <taxon>Cyprinodontiformes</taxon>
        <taxon>Goodeidae</taxon>
        <taxon>Ameca</taxon>
    </lineage>
</organism>
<protein>
    <submittedName>
        <fullName evidence="1">Uncharacterized protein</fullName>
    </submittedName>
</protein>
<dbReference type="Proteomes" id="UP001469553">
    <property type="component" value="Unassembled WGS sequence"/>
</dbReference>
<evidence type="ECO:0000313" key="2">
    <source>
        <dbReference type="Proteomes" id="UP001469553"/>
    </source>
</evidence>
<accession>A0ABV0YUE7</accession>